<comment type="cofactor">
    <cofactor evidence="1">
        <name>Mg(2+)</name>
        <dbReference type="ChEBI" id="CHEBI:18420"/>
    </cofactor>
</comment>
<dbReference type="Pfam" id="PF00702">
    <property type="entry name" value="Hydrolase"/>
    <property type="match status" value="1"/>
</dbReference>
<evidence type="ECO:0000256" key="2">
    <source>
        <dbReference type="ARBA" id="ARBA00022801"/>
    </source>
</evidence>
<evidence type="ECO:0000313" key="5">
    <source>
        <dbReference type="Proteomes" id="UP001458880"/>
    </source>
</evidence>
<accession>A0AAW1MB86</accession>
<dbReference type="GO" id="GO:0050124">
    <property type="term" value="F:N-acylneuraminate-9-phosphatase activity"/>
    <property type="evidence" value="ECO:0007669"/>
    <property type="project" value="TreeGrafter"/>
</dbReference>
<evidence type="ECO:0000256" key="1">
    <source>
        <dbReference type="ARBA" id="ARBA00001946"/>
    </source>
</evidence>
<dbReference type="GO" id="GO:0046380">
    <property type="term" value="P:N-acetylneuraminate biosynthetic process"/>
    <property type="evidence" value="ECO:0007669"/>
    <property type="project" value="TreeGrafter"/>
</dbReference>
<dbReference type="PANTHER" id="PTHR46470:SF3">
    <property type="entry name" value="N-ACYLNEURAMINATE-9-PHOSPHATASE"/>
    <property type="match status" value="1"/>
</dbReference>
<dbReference type="InterPro" id="IPR036412">
    <property type="entry name" value="HAD-like_sf"/>
</dbReference>
<dbReference type="Proteomes" id="UP001458880">
    <property type="component" value="Unassembled WGS sequence"/>
</dbReference>
<evidence type="ECO:0000313" key="4">
    <source>
        <dbReference type="EMBL" id="KAK9744072.1"/>
    </source>
</evidence>
<dbReference type="EMBL" id="JASPKY010000062">
    <property type="protein sequence ID" value="KAK9744072.1"/>
    <property type="molecule type" value="Genomic_DNA"/>
</dbReference>
<keyword evidence="2 4" id="KW-0378">Hydrolase</keyword>
<dbReference type="PANTHER" id="PTHR46470">
    <property type="entry name" value="N-ACYLNEURAMINATE-9-PHOSPHATASE"/>
    <property type="match status" value="1"/>
</dbReference>
<gene>
    <name evidence="4" type="ORF">QE152_g8094</name>
</gene>
<keyword evidence="5" id="KW-1185">Reference proteome</keyword>
<comment type="caution">
    <text evidence="4">The sequence shown here is derived from an EMBL/GenBank/DDBJ whole genome shotgun (WGS) entry which is preliminary data.</text>
</comment>
<evidence type="ECO:0000256" key="3">
    <source>
        <dbReference type="ARBA" id="ARBA00022842"/>
    </source>
</evidence>
<proteinExistence type="predicted"/>
<dbReference type="InterPro" id="IPR006439">
    <property type="entry name" value="HAD-SF_hydro_IA"/>
</dbReference>
<dbReference type="SUPFAM" id="SSF56784">
    <property type="entry name" value="HAD-like"/>
    <property type="match status" value="1"/>
</dbReference>
<organism evidence="4 5">
    <name type="scientific">Popillia japonica</name>
    <name type="common">Japanese beetle</name>
    <dbReference type="NCBI Taxonomy" id="7064"/>
    <lineage>
        <taxon>Eukaryota</taxon>
        <taxon>Metazoa</taxon>
        <taxon>Ecdysozoa</taxon>
        <taxon>Arthropoda</taxon>
        <taxon>Hexapoda</taxon>
        <taxon>Insecta</taxon>
        <taxon>Pterygota</taxon>
        <taxon>Neoptera</taxon>
        <taxon>Endopterygota</taxon>
        <taxon>Coleoptera</taxon>
        <taxon>Polyphaga</taxon>
        <taxon>Scarabaeiformia</taxon>
        <taxon>Scarabaeidae</taxon>
        <taxon>Rutelinae</taxon>
        <taxon>Popillia</taxon>
    </lineage>
</organism>
<dbReference type="AlphaFoldDB" id="A0AAW1MB86"/>
<dbReference type="InterPro" id="IPR023214">
    <property type="entry name" value="HAD_sf"/>
</dbReference>
<keyword evidence="3" id="KW-0460">Magnesium</keyword>
<dbReference type="NCBIfam" id="TIGR01549">
    <property type="entry name" value="HAD-SF-IA-v1"/>
    <property type="match status" value="1"/>
</dbReference>
<dbReference type="Gene3D" id="3.40.50.1000">
    <property type="entry name" value="HAD superfamily/HAD-like"/>
    <property type="match status" value="1"/>
</dbReference>
<reference evidence="4 5" key="1">
    <citation type="journal article" date="2024" name="BMC Genomics">
        <title>De novo assembly and annotation of Popillia japonica's genome with initial clues to its potential as an invasive pest.</title>
        <authorList>
            <person name="Cucini C."/>
            <person name="Boschi S."/>
            <person name="Funari R."/>
            <person name="Cardaioli E."/>
            <person name="Iannotti N."/>
            <person name="Marturano G."/>
            <person name="Paoli F."/>
            <person name="Bruttini M."/>
            <person name="Carapelli A."/>
            <person name="Frati F."/>
            <person name="Nardi F."/>
        </authorList>
    </citation>
    <scope>NUCLEOTIDE SEQUENCE [LARGE SCALE GENOMIC DNA]</scope>
    <source>
        <strain evidence="4">DMR45628</strain>
    </source>
</reference>
<protein>
    <submittedName>
        <fullName evidence="4">Haloacid dehalogenase-like hydrolase</fullName>
    </submittedName>
</protein>
<sequence>MDLDTWRHLLWTQALGDQYHMLAEDIYPTWLQLRYHYLALSPEILNLLSKLHKNYLLGLITNGPSRAQWEKVERLNLYSCFDIILVSGDLPWEKPNRQIFHKACGYLEVEPRQCLMVGDKLETDILGGIQADLGGTVWIPLSADILPHTECNPDYVLDHVTELPALLPHNPKITEFKFRYNKEKSKFNVSLDYDDCNSNSSDGS</sequence>
<name>A0AAW1MB86_POPJA</name>
<dbReference type="InterPro" id="IPR051400">
    <property type="entry name" value="HAD-like_hydrolase"/>
</dbReference>